<keyword evidence="5" id="KW-0378">Hydrolase</keyword>
<organism evidence="8 9">
    <name type="scientific">Coemansia asiatica</name>
    <dbReference type="NCBI Taxonomy" id="1052880"/>
    <lineage>
        <taxon>Eukaryota</taxon>
        <taxon>Fungi</taxon>
        <taxon>Fungi incertae sedis</taxon>
        <taxon>Zoopagomycota</taxon>
        <taxon>Kickxellomycotina</taxon>
        <taxon>Kickxellomycetes</taxon>
        <taxon>Kickxellales</taxon>
        <taxon>Kickxellaceae</taxon>
        <taxon>Coemansia</taxon>
    </lineage>
</organism>
<gene>
    <name evidence="8" type="ORF">LPJ64_002511</name>
</gene>
<sequence>MYLRFCLDHSAVDFHVPWATDAGKIDIDKVAATKQEQIRWDTLSGEKPRLVGHRGEKSFMPEHTLGSYWQAALEGVDFIEPDLGLTKDGHLVVNHNEFLGQNTNVALIPELAYLKTNKTWIDDTDGKPLTVTNEWFISDMTLDQVKKVRVNQASEYPWRPQHFNGFFEVLTFEEYLQIARNLTIDLGRPFGVIPELKSPSLYNRNRSYPRYFEDRAILTLEHYGWANITKWINREKHRDLDLYPKLRPLGNATLGPSVWQSFDLDCARYLSQHTDVPVVALVERHPWAFTPKGLDRISEFAKILSPWKDLFVAGPHEFFQANNVTWDSAKIEEMGGFINAQDLVKAAHSRGMELSPYTFYDSHQDMAYLCNNKQQQQSNSGIKCPSNRKQELFYFFDLGVDYLFVENIAEAKGLLQEYESIEK</sequence>
<dbReference type="Proteomes" id="UP001145021">
    <property type="component" value="Unassembled WGS sequence"/>
</dbReference>
<proteinExistence type="inferred from homology"/>
<evidence type="ECO:0000313" key="8">
    <source>
        <dbReference type="EMBL" id="KAJ1645954.1"/>
    </source>
</evidence>
<name>A0A9W8CKZ8_9FUNG</name>
<evidence type="ECO:0000256" key="5">
    <source>
        <dbReference type="ARBA" id="ARBA00022801"/>
    </source>
</evidence>
<dbReference type="SUPFAM" id="SSF51695">
    <property type="entry name" value="PLC-like phosphodiesterases"/>
    <property type="match status" value="1"/>
</dbReference>
<keyword evidence="4" id="KW-0319">Glycerol metabolism</keyword>
<comment type="caution">
    <text evidence="8">The sequence shown here is derived from an EMBL/GenBank/DDBJ whole genome shotgun (WGS) entry which is preliminary data.</text>
</comment>
<dbReference type="EC" id="3.1.4.46" evidence="2"/>
<dbReference type="Pfam" id="PF03009">
    <property type="entry name" value="GDPD"/>
    <property type="match status" value="1"/>
</dbReference>
<protein>
    <recommendedName>
        <fullName evidence="2">glycerophosphodiester phosphodiesterase</fullName>
        <ecNumber evidence="2">3.1.4.46</ecNumber>
    </recommendedName>
</protein>
<dbReference type="PANTHER" id="PTHR43620:SF7">
    <property type="entry name" value="GLYCEROPHOSPHODIESTER PHOSPHODIESTERASE GDPD5-RELATED"/>
    <property type="match status" value="1"/>
</dbReference>
<evidence type="ECO:0000256" key="3">
    <source>
        <dbReference type="ARBA" id="ARBA00022729"/>
    </source>
</evidence>
<keyword evidence="3" id="KW-0732">Signal</keyword>
<dbReference type="PANTHER" id="PTHR43620">
    <property type="entry name" value="GLYCEROPHOSPHORYL DIESTER PHOSPHODIESTERASE"/>
    <property type="match status" value="1"/>
</dbReference>
<evidence type="ECO:0000256" key="1">
    <source>
        <dbReference type="ARBA" id="ARBA00007277"/>
    </source>
</evidence>
<dbReference type="EMBL" id="JANBOH010000081">
    <property type="protein sequence ID" value="KAJ1645954.1"/>
    <property type="molecule type" value="Genomic_DNA"/>
</dbReference>
<dbReference type="Gene3D" id="3.20.20.190">
    <property type="entry name" value="Phosphatidylinositol (PI) phosphodiesterase"/>
    <property type="match status" value="1"/>
</dbReference>
<evidence type="ECO:0000256" key="4">
    <source>
        <dbReference type="ARBA" id="ARBA00022798"/>
    </source>
</evidence>
<comment type="similarity">
    <text evidence="1">Belongs to the glycerophosphoryl diester phosphodiesterase family.</text>
</comment>
<dbReference type="GO" id="GO:0006629">
    <property type="term" value="P:lipid metabolic process"/>
    <property type="evidence" value="ECO:0007669"/>
    <property type="project" value="InterPro"/>
</dbReference>
<evidence type="ECO:0000259" key="7">
    <source>
        <dbReference type="PROSITE" id="PS51704"/>
    </source>
</evidence>
<dbReference type="InterPro" id="IPR030395">
    <property type="entry name" value="GP_PDE_dom"/>
</dbReference>
<reference evidence="8" key="1">
    <citation type="submission" date="2022-07" db="EMBL/GenBank/DDBJ databases">
        <title>Phylogenomic reconstructions and comparative analyses of Kickxellomycotina fungi.</title>
        <authorList>
            <person name="Reynolds N.K."/>
            <person name="Stajich J.E."/>
            <person name="Barry K."/>
            <person name="Grigoriev I.V."/>
            <person name="Crous P."/>
            <person name="Smith M.E."/>
        </authorList>
    </citation>
    <scope>NUCLEOTIDE SEQUENCE</scope>
    <source>
        <strain evidence="8">NBRC 105413</strain>
    </source>
</reference>
<evidence type="ECO:0000256" key="6">
    <source>
        <dbReference type="ARBA" id="ARBA00047512"/>
    </source>
</evidence>
<evidence type="ECO:0000256" key="2">
    <source>
        <dbReference type="ARBA" id="ARBA00012247"/>
    </source>
</evidence>
<dbReference type="GO" id="GO:0008889">
    <property type="term" value="F:glycerophosphodiester phosphodiesterase activity"/>
    <property type="evidence" value="ECO:0007669"/>
    <property type="project" value="UniProtKB-EC"/>
</dbReference>
<feature type="domain" description="GP-PDE" evidence="7">
    <location>
        <begin position="48"/>
        <end position="322"/>
    </location>
</feature>
<evidence type="ECO:0000313" key="9">
    <source>
        <dbReference type="Proteomes" id="UP001145021"/>
    </source>
</evidence>
<keyword evidence="9" id="KW-1185">Reference proteome</keyword>
<dbReference type="AlphaFoldDB" id="A0A9W8CKZ8"/>
<accession>A0A9W8CKZ8</accession>
<dbReference type="InterPro" id="IPR017946">
    <property type="entry name" value="PLC-like_Pdiesterase_TIM-brl"/>
</dbReference>
<dbReference type="PROSITE" id="PS51704">
    <property type="entry name" value="GP_PDE"/>
    <property type="match status" value="1"/>
</dbReference>
<comment type="catalytic activity">
    <reaction evidence="6">
        <text>a sn-glycero-3-phosphodiester + H2O = an alcohol + sn-glycerol 3-phosphate + H(+)</text>
        <dbReference type="Rhea" id="RHEA:12969"/>
        <dbReference type="ChEBI" id="CHEBI:15377"/>
        <dbReference type="ChEBI" id="CHEBI:15378"/>
        <dbReference type="ChEBI" id="CHEBI:30879"/>
        <dbReference type="ChEBI" id="CHEBI:57597"/>
        <dbReference type="ChEBI" id="CHEBI:83408"/>
        <dbReference type="EC" id="3.1.4.46"/>
    </reaction>
</comment>
<dbReference type="GO" id="GO:0006071">
    <property type="term" value="P:glycerol metabolic process"/>
    <property type="evidence" value="ECO:0007669"/>
    <property type="project" value="UniProtKB-KW"/>
</dbReference>